<dbReference type="RefSeq" id="WP_120112217.1">
    <property type="nucleotide sequence ID" value="NZ_QXQB01000003.1"/>
</dbReference>
<protein>
    <submittedName>
        <fullName evidence="1">Uncharacterized protein</fullName>
    </submittedName>
</protein>
<dbReference type="EMBL" id="QXQB01000003">
    <property type="protein sequence ID" value="RJX39117.1"/>
    <property type="molecule type" value="Genomic_DNA"/>
</dbReference>
<dbReference type="OrthoDB" id="8239791at2"/>
<evidence type="ECO:0000313" key="2">
    <source>
        <dbReference type="Proteomes" id="UP000267798"/>
    </source>
</evidence>
<name>A0A3A6PE57_9BACL</name>
<reference evidence="1 2" key="1">
    <citation type="submission" date="2018-09" db="EMBL/GenBank/DDBJ databases">
        <title>Paenibacillus aracenensis nov. sp. isolated from a cave in southern Spain.</title>
        <authorList>
            <person name="Jurado V."/>
            <person name="Gutierrez-Patricio S."/>
            <person name="Gonzalez-Pimentel J.L."/>
            <person name="Miller A.Z."/>
            <person name="Laiz L."/>
            <person name="Saiz-Jimenez C."/>
        </authorList>
    </citation>
    <scope>NUCLEOTIDE SEQUENCE [LARGE SCALE GENOMIC DNA]</scope>
    <source>
        <strain evidence="1 2">JCM 19203</strain>
    </source>
</reference>
<sequence>MNLNELQNKLLEMNIPDHAYSLNGGLPNETFCIDKNTDGWKTYYSERGNKKECRVFDSEESACNYFLIWIKRNFRIS</sequence>
<dbReference type="AlphaFoldDB" id="A0A3A6PE57"/>
<evidence type="ECO:0000313" key="1">
    <source>
        <dbReference type="EMBL" id="RJX39117.1"/>
    </source>
</evidence>
<comment type="caution">
    <text evidence="1">The sequence shown here is derived from an EMBL/GenBank/DDBJ whole genome shotgun (WGS) entry which is preliminary data.</text>
</comment>
<gene>
    <name evidence="1" type="ORF">D3P09_16625</name>
</gene>
<keyword evidence="2" id="KW-1185">Reference proteome</keyword>
<dbReference type="Proteomes" id="UP000267798">
    <property type="component" value="Unassembled WGS sequence"/>
</dbReference>
<proteinExistence type="predicted"/>
<organism evidence="1 2">
    <name type="scientific">Paenibacillus pinisoli</name>
    <dbReference type="NCBI Taxonomy" id="1276110"/>
    <lineage>
        <taxon>Bacteria</taxon>
        <taxon>Bacillati</taxon>
        <taxon>Bacillota</taxon>
        <taxon>Bacilli</taxon>
        <taxon>Bacillales</taxon>
        <taxon>Paenibacillaceae</taxon>
        <taxon>Paenibacillus</taxon>
    </lineage>
</organism>
<accession>A0A3A6PE57</accession>